<evidence type="ECO:0000313" key="2">
    <source>
        <dbReference type="EMBL" id="OGZ00178.1"/>
    </source>
</evidence>
<protein>
    <recommendedName>
        <fullName evidence="1">Segregation and condensation protein A</fullName>
    </recommendedName>
</protein>
<dbReference type="InterPro" id="IPR003768">
    <property type="entry name" value="ScpA"/>
</dbReference>
<evidence type="ECO:0000256" key="1">
    <source>
        <dbReference type="ARBA" id="ARBA00044777"/>
    </source>
</evidence>
<dbReference type="PANTHER" id="PTHR33969">
    <property type="entry name" value="SEGREGATION AND CONDENSATION PROTEIN A"/>
    <property type="match status" value="1"/>
</dbReference>
<dbReference type="Gene3D" id="1.10.10.580">
    <property type="entry name" value="Structural maintenance of chromosome 1. Chain E"/>
    <property type="match status" value="1"/>
</dbReference>
<dbReference type="InterPro" id="IPR023093">
    <property type="entry name" value="ScpA-like_C"/>
</dbReference>
<sequence length="239" mass="27578">MMEARYELKLGEFSGPMDKLLELIEEQKLEITEISLAQVTADFLAYTKTLENVERGVLADFLVVAARLLLIKSRALLPNLELTEEEREDVKDLETRLRLYKEFKEGARELEKLWAKRKPMFSRPLFMDRPVVFYPPPGLALEKLVFALDKLAKTLKEALPEAQTVRRVIITLEEKIAELGRRITTGMRESFKNIAVNRSREEIIVLFLALLHLAKDRLLHIDQSDHFSDIMISKPEASS</sequence>
<dbReference type="Pfam" id="PF02616">
    <property type="entry name" value="SMC_ScpA"/>
    <property type="match status" value="1"/>
</dbReference>
<dbReference type="Proteomes" id="UP000178796">
    <property type="component" value="Unassembled WGS sequence"/>
</dbReference>
<dbReference type="EMBL" id="MHKY01000001">
    <property type="protein sequence ID" value="OGZ00178.1"/>
    <property type="molecule type" value="Genomic_DNA"/>
</dbReference>
<name>A0A1G2CID8_9BACT</name>
<dbReference type="PANTHER" id="PTHR33969:SF2">
    <property type="entry name" value="SEGREGATION AND CONDENSATION PROTEIN A"/>
    <property type="match status" value="1"/>
</dbReference>
<dbReference type="AlphaFoldDB" id="A0A1G2CID8"/>
<evidence type="ECO:0000313" key="3">
    <source>
        <dbReference type="Proteomes" id="UP000178796"/>
    </source>
</evidence>
<accession>A0A1G2CID8</accession>
<dbReference type="Gene3D" id="6.10.250.2410">
    <property type="match status" value="1"/>
</dbReference>
<proteinExistence type="predicted"/>
<gene>
    <name evidence="2" type="ORF">A3E09_01630</name>
</gene>
<reference evidence="2 3" key="1">
    <citation type="journal article" date="2016" name="Nat. Commun.">
        <title>Thousands of microbial genomes shed light on interconnected biogeochemical processes in an aquifer system.</title>
        <authorList>
            <person name="Anantharaman K."/>
            <person name="Brown C.T."/>
            <person name="Hug L.A."/>
            <person name="Sharon I."/>
            <person name="Castelle C.J."/>
            <person name="Probst A.J."/>
            <person name="Thomas B.C."/>
            <person name="Singh A."/>
            <person name="Wilkins M.J."/>
            <person name="Karaoz U."/>
            <person name="Brodie E.L."/>
            <person name="Williams K.H."/>
            <person name="Hubbard S.S."/>
            <person name="Banfield J.F."/>
        </authorList>
    </citation>
    <scope>NUCLEOTIDE SEQUENCE [LARGE SCALE GENOMIC DNA]</scope>
</reference>
<comment type="caution">
    <text evidence="2">The sequence shown here is derived from an EMBL/GenBank/DDBJ whole genome shotgun (WGS) entry which is preliminary data.</text>
</comment>
<organism evidence="2 3">
    <name type="scientific">Candidatus Liptonbacteria bacterium RIFCSPHIGHO2_12_FULL_60_13</name>
    <dbReference type="NCBI Taxonomy" id="1798648"/>
    <lineage>
        <taxon>Bacteria</taxon>
        <taxon>Candidatus Liptoniibacteriota</taxon>
    </lineage>
</organism>